<dbReference type="InterPro" id="IPR050708">
    <property type="entry name" value="T6SS_VgrG/RHS"/>
</dbReference>
<reference evidence="8" key="1">
    <citation type="submission" date="2020-05" db="EMBL/GenBank/DDBJ databases">
        <title>Chitinophaga laudate sp. nov., isolated from a tropical peat swamp.</title>
        <authorList>
            <person name="Goh C.B.S."/>
            <person name="Lee M.S."/>
            <person name="Parimannan S."/>
            <person name="Pasbakhsh P."/>
            <person name="Yule C.M."/>
            <person name="Rajandas H."/>
            <person name="Loke S."/>
            <person name="Croft L."/>
            <person name="Tan J.B.L."/>
        </authorList>
    </citation>
    <scope>NUCLEOTIDE SEQUENCE</scope>
    <source>
        <strain evidence="8">Mgbs1</strain>
    </source>
</reference>
<comment type="caution">
    <text evidence="8">The sequence shown here is derived from an EMBL/GenBank/DDBJ whole genome shotgun (WGS) entry which is preliminary data.</text>
</comment>
<feature type="domain" description="Insecticide toxin TcdB middle/N-terminal" evidence="7">
    <location>
        <begin position="651"/>
        <end position="799"/>
    </location>
</feature>
<feature type="region of interest" description="Disordered" evidence="5">
    <location>
        <begin position="2173"/>
        <end position="2214"/>
    </location>
</feature>
<keyword evidence="2" id="KW-0964">Secreted</keyword>
<name>A0A3S1B0X9_9BACT</name>
<dbReference type="PANTHER" id="PTHR32305">
    <property type="match status" value="1"/>
</dbReference>
<dbReference type="GO" id="GO:0005576">
    <property type="term" value="C:extracellular region"/>
    <property type="evidence" value="ECO:0007669"/>
    <property type="project" value="UniProtKB-SubCell"/>
</dbReference>
<keyword evidence="9" id="KW-1185">Reference proteome</keyword>
<evidence type="ECO:0000256" key="2">
    <source>
        <dbReference type="ARBA" id="ARBA00022525"/>
    </source>
</evidence>
<evidence type="ECO:0000256" key="1">
    <source>
        <dbReference type="ARBA" id="ARBA00004613"/>
    </source>
</evidence>
<dbReference type="OrthoDB" id="9765204at2"/>
<evidence type="ECO:0000256" key="4">
    <source>
        <dbReference type="ARBA" id="ARBA00023026"/>
    </source>
</evidence>
<evidence type="ECO:0000259" key="6">
    <source>
        <dbReference type="Pfam" id="PF12255"/>
    </source>
</evidence>
<comment type="subcellular location">
    <subcellularLocation>
        <location evidence="1">Secreted</location>
    </subcellularLocation>
</comment>
<dbReference type="InterPro" id="IPR022044">
    <property type="entry name" value="TcdB_toxin_mid/C"/>
</dbReference>
<feature type="domain" description="Insecticide toxin TcdB middle/C-terminal" evidence="6">
    <location>
        <begin position="870"/>
        <end position="977"/>
    </location>
</feature>
<dbReference type="InterPro" id="IPR022385">
    <property type="entry name" value="Rhs_assc_core"/>
</dbReference>
<dbReference type="GO" id="GO:0005737">
    <property type="term" value="C:cytoplasm"/>
    <property type="evidence" value="ECO:0007669"/>
    <property type="project" value="InterPro"/>
</dbReference>
<dbReference type="SUPFAM" id="SSF69318">
    <property type="entry name" value="Integrin alpha N-terminal domain"/>
    <property type="match status" value="1"/>
</dbReference>
<dbReference type="Pfam" id="PF03534">
    <property type="entry name" value="SpvB"/>
    <property type="match status" value="1"/>
</dbReference>
<gene>
    <name evidence="8" type="ORF">ECE50_005575</name>
</gene>
<sequence length="2428" mass="268680">MNMKAPDKTKQDPLKISAIEIKPPTGGGTIKGLGDLFKADPFTGTGTYAIPIPVTAARGFEPDLNLSYNSGGVNGPFGLGFSLMLSKISVNSNKRIPRYNGTDQYLLDGNVLSAKSATAQQPNPRTATVNDITYQVTTYLTSPGIDFSLIEKWTAADTGLSFWKIVTPDNITTVYGEDDTSRVANPDDGTQIYEWLPCQSYDAKGNRIVYDYLKENNDNVPDSVYEINHNWKAGRYLNTVSYGNYQRPDKTEAFAFSIVFNYGQDATHQWPCRPDPFSYYNAGFEIRVFRLCEKIQLVHHFPDELGDPLVVKELVLQYENVQSYTNVQFQAPSLLKSIVMNGYRKELTAPQPAPPLELGFSSFQPPVAPQFKILETDTSSIPGYLDTTGFLPVDLNRDGLPGFLYSNNTSCLYMSPLGDGRYQAPQENSSFPINKNLQRGEAVLTDIDGNGMLDLLVNAPGEMGYYPRNADGGWNNYTPFPNFPNNFHDPHMEMADLDANGKTDLLIANTGSLQIFNSLGLDGYATPTYITNTNGFPLVKTGYQQEMVTFADMFGDGLPHRVKISSGMVECWPCLGYGRFGKKITMGNPPQFNDDFDNARLFLTDTDGSGTADLVYVYPDRVELFLNQSGNTFSAPVIIHLPETFGILDRISFADILGNGTNCLVFTKISPVPKQYYYNFSGEVTLPDGTSTPSLKPYLLNVINNNLGGIQIISYCSAVKFALADKQAGQPWVTKLPFPVQVVEQITVYESFSQSRYVSRYSYHNGYYDAYTRSFKGFGMTETWDAETYESFQQSYQNPDYPVSALNQELFVPPVHTKYWFLNGCGPLAYYPLLAQFRTQYFQGDSQAYNFPDSQLPEGMDIVTTNTAYLSLAGQMIRKEVYADDDTAMAADPYQVIQTNYEVTLIQAAVPDNPAVFRVDTREVITYDYERDPQDPRVQQEFILETDPACGQPELSCIIYLPRRNQQPKTYPEQFVQKGTISRNQYYDSPDDADYWLKGIPCQLQEYQLLHATCNGNYYSFEEAQSQVQDALKQIIPYLGTAPAAICAMLYSDTTTYFWDAAQQQALPAGQVTARALVHHIATAAFTNDNISSAFGDRLSADTISSLGGYAYNAASGYWENAGLIQQYYSTPESFYQASGTSSSAASIGAMATVSYDNYYLVAVNTSSYLSTDPAVVNVVSAVADYQNLQLKQIVDINDNVSQFLFDALGQLIVSTRYGRQTDGLTGGMLLYDYQQQKAEYVLRTTAPDHGPITFDSILQDEDYYLQGATSFFYYNLDGPLQNNQPLSAINLIRENYYYQGGNTVSASPVQTSVSYNDGLLRIMEKKTKATPVPEAADKWLVSDRKVFNNKGKACETYASFFSDTPDYETQDQITSLYKVPPPVITHYDPLGRIIRVDTSKGFYTKTEFSSWEKAVFDEDDTVITSVYYQQFMANYPPEPTQQEIDEKDALDKAARFNNTPMLQILDNMAHTIRTIATLESGTQPPAFIATDISGRKLCEIDPRLYASNVNSGTNYYNFRYQYPMGSETPQLIDSADAGTQKHFNNIFDLQTWSFSARSYCQVIFYDWLQRKLQLKIKLITTTGPVSSFDNFSLVEQYTYGEYATQPAGSNLRGEAYQLNDLSGVLLTTAFSLTGNLMATSRQMAKEYKTPVNWNKTVALQDKIYAFSYTFNAVSKQLTQTAPDNSVVSYSYNYQGLLTAVNLKTSEGTATAVVKSISYNAANLRTAITYGNNTNTVFTYEDTTNRLIRLLTLRTGQQPATMQDIAYTYDPVGNSTRTRDNSIEVIFSNNQQVDPLQDYNYNALYQLTTASGRQHPGINATTYRNNIADGSFMQSKFSQTPVNDGSAIENYRELYTYDDSGNLTKKQHIATSATWTQDTPVMDSCNRLNDVTYDEAGNPLYIQINDHAQLVFNCCNNLTSVPVITRPDEPDDADYYVYDSEEQRTRKVSELYATASSVTYNDTVYFNNYLYLEKGTQLSDGSRTSTDQRQSIRVMDDKDCVLIYHYWTQGGPQGGDHTQYRYQLDNNQQSVSVELDQDGLLISYEEYYPYGGTSIIAGSNQVDVSQKIYRYSGKECDNATGFYYYGQRYYVSWLGRWLNPDPAGTIDGWNLYAFVKGNPVTNVDEEGLAARNAWQRLRPGGMGSSWMRAGNPALTTAAALTGGPRATLTSRATTVAKAGSGSGSGSGSGAAAAAGAGSGSGGGSGSGSAGSVRNYSSSSSSSSAAAAAASSSSAVITPADLSNPDYSVGASAAVSLQSGLVHTPSLVYCRAGVISVFGIGGFYLSSVVFHFEGTPDAMHEALRSALVRPSGSYLKVMAGTSGNDSLVPNTPHVNRGMPMDPLTVKLLSDLQPDLGAQWHAATKITDAQTAAFRSKYDNRSIMQRAVETMGGFGIQRRTGIFRISPAGIVSSAGLSQHMIEQLLKKPMD</sequence>
<protein>
    <submittedName>
        <fullName evidence="8">Uncharacterized protein</fullName>
    </submittedName>
</protein>
<keyword evidence="3" id="KW-0732">Signal</keyword>
<dbReference type="Gene3D" id="2.180.10.10">
    <property type="entry name" value="RHS repeat-associated core"/>
    <property type="match status" value="1"/>
</dbReference>
<evidence type="ECO:0000313" key="9">
    <source>
        <dbReference type="Proteomes" id="UP000281028"/>
    </source>
</evidence>
<dbReference type="EMBL" id="RIAR02000001">
    <property type="protein sequence ID" value="NSL86287.1"/>
    <property type="molecule type" value="Genomic_DNA"/>
</dbReference>
<dbReference type="Pfam" id="PF13517">
    <property type="entry name" value="FG-GAP_3"/>
    <property type="match status" value="1"/>
</dbReference>
<dbReference type="InterPro" id="IPR028994">
    <property type="entry name" value="Integrin_alpha_N"/>
</dbReference>
<dbReference type="Pfam" id="PF12256">
    <property type="entry name" value="TcdB_toxin_midN"/>
    <property type="match status" value="1"/>
</dbReference>
<dbReference type="InterPro" id="IPR013517">
    <property type="entry name" value="FG-GAP"/>
</dbReference>
<evidence type="ECO:0000313" key="8">
    <source>
        <dbReference type="EMBL" id="NSL86287.1"/>
    </source>
</evidence>
<evidence type="ECO:0000256" key="5">
    <source>
        <dbReference type="SAM" id="MobiDB-lite"/>
    </source>
</evidence>
<keyword evidence="4" id="KW-0843">Virulence</keyword>
<dbReference type="InterPro" id="IPR022045">
    <property type="entry name" value="TcdB_toxin_mid/N"/>
</dbReference>
<evidence type="ECO:0000256" key="3">
    <source>
        <dbReference type="ARBA" id="ARBA00022729"/>
    </source>
</evidence>
<accession>A0A3S1B0X9</accession>
<dbReference type="InterPro" id="IPR003284">
    <property type="entry name" value="Sal_SpvB"/>
</dbReference>
<feature type="compositionally biased region" description="Gly residues" evidence="5">
    <location>
        <begin position="2196"/>
        <end position="2208"/>
    </location>
</feature>
<dbReference type="Proteomes" id="UP000281028">
    <property type="component" value="Unassembled WGS sequence"/>
</dbReference>
<evidence type="ECO:0000259" key="7">
    <source>
        <dbReference type="Pfam" id="PF12256"/>
    </source>
</evidence>
<proteinExistence type="predicted"/>
<dbReference type="Pfam" id="PF12255">
    <property type="entry name" value="TcdB_toxin_midC"/>
    <property type="match status" value="1"/>
</dbReference>
<dbReference type="NCBIfam" id="TIGR03696">
    <property type="entry name" value="Rhs_assc_core"/>
    <property type="match status" value="1"/>
</dbReference>
<dbReference type="PANTHER" id="PTHR32305:SF15">
    <property type="entry name" value="PROTEIN RHSA-RELATED"/>
    <property type="match status" value="1"/>
</dbReference>
<organism evidence="8 9">
    <name type="scientific">Chitinophaga solisilvae</name>
    <dbReference type="NCBI Taxonomy" id="1233460"/>
    <lineage>
        <taxon>Bacteria</taxon>
        <taxon>Pseudomonadati</taxon>
        <taxon>Bacteroidota</taxon>
        <taxon>Chitinophagia</taxon>
        <taxon>Chitinophagales</taxon>
        <taxon>Chitinophagaceae</taxon>
        <taxon>Chitinophaga</taxon>
    </lineage>
</organism>